<dbReference type="GO" id="GO:0005737">
    <property type="term" value="C:cytoplasm"/>
    <property type="evidence" value="ECO:0007669"/>
    <property type="project" value="UniProtKB-SubCell"/>
</dbReference>
<dbReference type="Gene3D" id="3.30.930.10">
    <property type="entry name" value="Bira Bifunctional Protein, Domain 2"/>
    <property type="match status" value="1"/>
</dbReference>
<evidence type="ECO:0000256" key="6">
    <source>
        <dbReference type="HAMAP-Rule" id="MF_00013"/>
    </source>
</evidence>
<evidence type="ECO:0000256" key="2">
    <source>
        <dbReference type="ARBA" id="ARBA00022490"/>
    </source>
</evidence>
<evidence type="ECO:0000256" key="3">
    <source>
        <dbReference type="ARBA" id="ARBA00022679"/>
    </source>
</evidence>
<evidence type="ECO:0000256" key="5">
    <source>
        <dbReference type="ARBA" id="ARBA00024732"/>
    </source>
</evidence>
<feature type="binding site" evidence="6 9">
    <location>
        <begin position="66"/>
        <end position="73"/>
    </location>
    <ligand>
        <name>substrate</name>
    </ligand>
</feature>
<comment type="subcellular location">
    <subcellularLocation>
        <location evidence="6">Cytoplasm</location>
    </subcellularLocation>
</comment>
<dbReference type="InterPro" id="IPR004143">
    <property type="entry name" value="BPL_LPL_catalytic"/>
</dbReference>
<dbReference type="FunFam" id="3.30.930.10:FF:000020">
    <property type="entry name" value="Octanoyltransferase"/>
    <property type="match status" value="1"/>
</dbReference>
<feature type="binding site" evidence="6 9">
    <location>
        <begin position="133"/>
        <end position="135"/>
    </location>
    <ligand>
        <name>substrate</name>
    </ligand>
</feature>
<comment type="function">
    <text evidence="5 6 7">Catalyzes the transfer of endogenously produced octanoic acid from octanoyl-acyl-carrier-protein onto the lipoyl domains of lipoate-dependent enzymes. Lipoyl-ACP can also act as a substrate although octanoyl-ACP is likely to be the physiological substrate.</text>
</comment>
<evidence type="ECO:0000256" key="9">
    <source>
        <dbReference type="PIRSR" id="PIRSR016262-2"/>
    </source>
</evidence>
<dbReference type="Proteomes" id="UP000231293">
    <property type="component" value="Unassembled WGS sequence"/>
</dbReference>
<feature type="site" description="Lowers pKa of active site Cys" evidence="6 10">
    <location>
        <position position="130"/>
    </location>
</feature>
<protein>
    <recommendedName>
        <fullName evidence="6 7">Octanoyltransferase</fullName>
        <ecNumber evidence="6 7">2.3.1.181</ecNumber>
    </recommendedName>
    <alternativeName>
        <fullName evidence="6">Lipoate-protein ligase B</fullName>
    </alternativeName>
    <alternativeName>
        <fullName evidence="6">Lipoyl/octanoyl transferase</fullName>
    </alternativeName>
    <alternativeName>
        <fullName evidence="6">Octanoyl-[acyl-carrier-protein]-protein N-octanoyltransferase</fullName>
    </alternativeName>
</protein>
<comment type="miscellaneous">
    <text evidence="6">In the reaction, the free carboxyl group of octanoic acid is attached via an amide linkage to the epsilon-amino group of a specific lysine residue of lipoyl domains of lipoate-dependent enzymes.</text>
</comment>
<sequence>MKVVQLGLRAYRPVFEAMQDFTANRTAETEDELWVVEHPPVFTQGMAGKPEHILVHDEIEVVQIDRGGQVTYHGPGQLVVYTLIDFKRRHITVRELVSRLENSIIATLADYDIAAENDPKRPGVYVNGRKIASLGLRIKQGAVYHGLALNVNMDLTPFTHINPCGYAGLHMTQIADLAEPCPSLAEVAERLTGYLTLQLNAPPPERPSIQKVIL</sequence>
<dbReference type="EC" id="2.3.1.181" evidence="6 7"/>
<dbReference type="SUPFAM" id="SSF55681">
    <property type="entry name" value="Class II aaRS and biotin synthetases"/>
    <property type="match status" value="1"/>
</dbReference>
<dbReference type="GO" id="GO:0033819">
    <property type="term" value="F:lipoyl(octanoyl) transferase activity"/>
    <property type="evidence" value="ECO:0007669"/>
    <property type="project" value="UniProtKB-EC"/>
</dbReference>
<evidence type="ECO:0000256" key="10">
    <source>
        <dbReference type="PIRSR" id="PIRSR016262-3"/>
    </source>
</evidence>
<dbReference type="PANTHER" id="PTHR10993">
    <property type="entry name" value="OCTANOYLTRANSFERASE"/>
    <property type="match status" value="1"/>
</dbReference>
<evidence type="ECO:0000256" key="7">
    <source>
        <dbReference type="PIRNR" id="PIRNR016262"/>
    </source>
</evidence>
<dbReference type="AlphaFoldDB" id="A0A2N9WVZ3"/>
<reference evidence="12 13" key="1">
    <citation type="journal article" date="2017" name="MBio">
        <title>Type VI secretion-mediated competition in the bee gut microbiome.</title>
        <authorList>
            <person name="Steele M.I."/>
            <person name="Kwong W.K."/>
            <person name="Powell J.E."/>
            <person name="Whiteley M."/>
            <person name="Moran N.A."/>
        </authorList>
    </citation>
    <scope>NUCLEOTIDE SEQUENCE [LARGE SCALE GENOMIC DNA]</scope>
    <source>
        <strain evidence="12 13">App2-2</strain>
    </source>
</reference>
<accession>A0A2N9WVZ3</accession>
<dbReference type="PANTHER" id="PTHR10993:SF7">
    <property type="entry name" value="LIPOYLTRANSFERASE 2, MITOCHONDRIAL-RELATED"/>
    <property type="match status" value="1"/>
</dbReference>
<organism evidence="12 13">
    <name type="scientific">Snodgrassella alvi</name>
    <dbReference type="NCBI Taxonomy" id="1196083"/>
    <lineage>
        <taxon>Bacteria</taxon>
        <taxon>Pseudomonadati</taxon>
        <taxon>Pseudomonadota</taxon>
        <taxon>Betaproteobacteria</taxon>
        <taxon>Neisseriales</taxon>
        <taxon>Neisseriaceae</taxon>
        <taxon>Snodgrassella</taxon>
    </lineage>
</organism>
<dbReference type="Pfam" id="PF21948">
    <property type="entry name" value="LplA-B_cat"/>
    <property type="match status" value="1"/>
</dbReference>
<keyword evidence="3 6" id="KW-0808">Transferase</keyword>
<feature type="active site" description="Acyl-thioester intermediate" evidence="6 8">
    <location>
        <position position="164"/>
    </location>
</feature>
<gene>
    <name evidence="6" type="primary">lipB</name>
    <name evidence="12" type="ORF">BGI32_02155</name>
</gene>
<dbReference type="InterPro" id="IPR020605">
    <property type="entry name" value="Octanoyltransferase_CS"/>
</dbReference>
<evidence type="ECO:0000256" key="4">
    <source>
        <dbReference type="ARBA" id="ARBA00023315"/>
    </source>
</evidence>
<evidence type="ECO:0000313" key="12">
    <source>
        <dbReference type="EMBL" id="PIT17632.1"/>
    </source>
</evidence>
<comment type="caution">
    <text evidence="12">The sequence shown here is derived from an EMBL/GenBank/DDBJ whole genome shotgun (WGS) entry which is preliminary data.</text>
</comment>
<dbReference type="PROSITE" id="PS01313">
    <property type="entry name" value="LIPB"/>
    <property type="match status" value="1"/>
</dbReference>
<dbReference type="NCBIfam" id="TIGR00214">
    <property type="entry name" value="lipB"/>
    <property type="match status" value="1"/>
</dbReference>
<dbReference type="HAMAP" id="MF_00013">
    <property type="entry name" value="LipB"/>
    <property type="match status" value="1"/>
</dbReference>
<dbReference type="GO" id="GO:0009249">
    <property type="term" value="P:protein lipoylation"/>
    <property type="evidence" value="ECO:0007669"/>
    <property type="project" value="InterPro"/>
</dbReference>
<dbReference type="UniPathway" id="UPA00538">
    <property type="reaction ID" value="UER00592"/>
</dbReference>
<comment type="similarity">
    <text evidence="6 7">Belongs to the LipB family.</text>
</comment>
<name>A0A2N9WVZ3_9NEIS</name>
<dbReference type="CDD" id="cd16444">
    <property type="entry name" value="LipB"/>
    <property type="match status" value="1"/>
</dbReference>
<evidence type="ECO:0000313" key="13">
    <source>
        <dbReference type="Proteomes" id="UP000231293"/>
    </source>
</evidence>
<evidence type="ECO:0000259" key="11">
    <source>
        <dbReference type="PROSITE" id="PS51733"/>
    </source>
</evidence>
<dbReference type="InterPro" id="IPR000544">
    <property type="entry name" value="Octanoyltransferase"/>
</dbReference>
<comment type="catalytic activity">
    <reaction evidence="6 7">
        <text>octanoyl-[ACP] + L-lysyl-[protein] = N(6)-octanoyl-L-lysyl-[protein] + holo-[ACP] + H(+)</text>
        <dbReference type="Rhea" id="RHEA:17665"/>
        <dbReference type="Rhea" id="RHEA-COMP:9636"/>
        <dbReference type="Rhea" id="RHEA-COMP:9685"/>
        <dbReference type="Rhea" id="RHEA-COMP:9752"/>
        <dbReference type="Rhea" id="RHEA-COMP:9928"/>
        <dbReference type="ChEBI" id="CHEBI:15378"/>
        <dbReference type="ChEBI" id="CHEBI:29969"/>
        <dbReference type="ChEBI" id="CHEBI:64479"/>
        <dbReference type="ChEBI" id="CHEBI:78463"/>
        <dbReference type="ChEBI" id="CHEBI:78809"/>
        <dbReference type="EC" id="2.3.1.181"/>
    </reaction>
</comment>
<dbReference type="PROSITE" id="PS51733">
    <property type="entry name" value="BPL_LPL_CATALYTIC"/>
    <property type="match status" value="1"/>
</dbReference>
<dbReference type="RefSeq" id="WP_100113144.1">
    <property type="nucleotide sequence ID" value="NZ_MDVB01000013.1"/>
</dbReference>
<feature type="binding site" evidence="6 9">
    <location>
        <begin position="146"/>
        <end position="148"/>
    </location>
    <ligand>
        <name>substrate</name>
    </ligand>
</feature>
<feature type="domain" description="BPL/LPL catalytic" evidence="11">
    <location>
        <begin position="27"/>
        <end position="203"/>
    </location>
</feature>
<proteinExistence type="inferred from homology"/>
<evidence type="ECO:0000256" key="1">
    <source>
        <dbReference type="ARBA" id="ARBA00004821"/>
    </source>
</evidence>
<dbReference type="PIRSF" id="PIRSF016262">
    <property type="entry name" value="LPLase"/>
    <property type="match status" value="1"/>
</dbReference>
<evidence type="ECO:0000256" key="8">
    <source>
        <dbReference type="PIRSR" id="PIRSR016262-1"/>
    </source>
</evidence>
<dbReference type="InterPro" id="IPR045864">
    <property type="entry name" value="aa-tRNA-synth_II/BPL/LPL"/>
</dbReference>
<dbReference type="NCBIfam" id="NF010922">
    <property type="entry name" value="PRK14342.1"/>
    <property type="match status" value="1"/>
</dbReference>
<comment type="pathway">
    <text evidence="1 6 7">Protein modification; protein lipoylation via endogenous pathway; protein N(6)-(lipoyl)lysine from octanoyl-[acyl-carrier-protein]: step 1/2.</text>
</comment>
<keyword evidence="2 6" id="KW-0963">Cytoplasm</keyword>
<keyword evidence="4 6" id="KW-0012">Acyltransferase</keyword>
<dbReference type="EMBL" id="MDVB01000013">
    <property type="protein sequence ID" value="PIT17632.1"/>
    <property type="molecule type" value="Genomic_DNA"/>
</dbReference>